<evidence type="ECO:0000313" key="3">
    <source>
        <dbReference type="Proteomes" id="UP000675940"/>
    </source>
</evidence>
<gene>
    <name evidence="2" type="ORF">J5474_04965</name>
</gene>
<accession>A0A940MHY2</accession>
<name>A0A940MHY2_9RHOB</name>
<dbReference type="InterPro" id="IPR000572">
    <property type="entry name" value="OxRdtase_Mopterin-bd_dom"/>
</dbReference>
<evidence type="ECO:0000259" key="1">
    <source>
        <dbReference type="Pfam" id="PF00174"/>
    </source>
</evidence>
<dbReference type="InterPro" id="IPR036374">
    <property type="entry name" value="OxRdtase_Mopterin-bd_sf"/>
</dbReference>
<dbReference type="AlphaFoldDB" id="A0A940MHY2"/>
<sequence length="200" mass="21180">MLATAVLALGLTGLSDGSLWPGVAAQTAAQPGAGTGVAAAVETGARTQADTQQATLPSPKGRVLLTISGAIGVTNGDGVARFDLAMLRDLGESTFATETIWTPGMRRFSGVQLKDLLEAVEAEGTTIEAFAINDYRVEIPVADAVEGGPIIAYEMDGALMSRREKGPLWVLYPFSSSGDYRTEVIYSRSIWQLDRMIVQK</sequence>
<dbReference type="EMBL" id="JAGISH010000002">
    <property type="protein sequence ID" value="MBP0481841.1"/>
    <property type="molecule type" value="Genomic_DNA"/>
</dbReference>
<dbReference type="Pfam" id="PF00174">
    <property type="entry name" value="Oxidored_molyb"/>
    <property type="match status" value="1"/>
</dbReference>
<protein>
    <submittedName>
        <fullName evidence="2">Molybdopterin-dependent oxidoreductase</fullName>
    </submittedName>
</protein>
<dbReference type="Gene3D" id="3.90.420.10">
    <property type="entry name" value="Oxidoreductase, molybdopterin-binding domain"/>
    <property type="match status" value="1"/>
</dbReference>
<reference evidence="2" key="1">
    <citation type="submission" date="2021-03" db="EMBL/GenBank/DDBJ databases">
        <title>Sagittula salina sp. nov. strain M10.9X isolated from the marine waste.</title>
        <authorList>
            <person name="Satari L."/>
            <person name="Molina-Menor E."/>
            <person name="Vidal-Verdu A."/>
            <person name="Pascual J."/>
            <person name="Pereto J."/>
            <person name="Porcar M."/>
        </authorList>
    </citation>
    <scope>NUCLEOTIDE SEQUENCE</scope>
    <source>
        <strain evidence="2">M10.9X</strain>
    </source>
</reference>
<organism evidence="2 3">
    <name type="scientific">Sagittula salina</name>
    <dbReference type="NCBI Taxonomy" id="2820268"/>
    <lineage>
        <taxon>Bacteria</taxon>
        <taxon>Pseudomonadati</taxon>
        <taxon>Pseudomonadota</taxon>
        <taxon>Alphaproteobacteria</taxon>
        <taxon>Rhodobacterales</taxon>
        <taxon>Roseobacteraceae</taxon>
        <taxon>Sagittula</taxon>
    </lineage>
</organism>
<evidence type="ECO:0000313" key="2">
    <source>
        <dbReference type="EMBL" id="MBP0481841.1"/>
    </source>
</evidence>
<proteinExistence type="predicted"/>
<feature type="domain" description="Oxidoreductase molybdopterin-binding" evidence="1">
    <location>
        <begin position="105"/>
        <end position="173"/>
    </location>
</feature>
<keyword evidence="3" id="KW-1185">Reference proteome</keyword>
<dbReference type="SUPFAM" id="SSF56524">
    <property type="entry name" value="Oxidoreductase molybdopterin-binding domain"/>
    <property type="match status" value="1"/>
</dbReference>
<dbReference type="Proteomes" id="UP000675940">
    <property type="component" value="Unassembled WGS sequence"/>
</dbReference>
<comment type="caution">
    <text evidence="2">The sequence shown here is derived from an EMBL/GenBank/DDBJ whole genome shotgun (WGS) entry which is preliminary data.</text>
</comment>